<dbReference type="Pfam" id="PF04978">
    <property type="entry name" value="MST"/>
    <property type="match status" value="1"/>
</dbReference>
<dbReference type="InterPro" id="IPR034660">
    <property type="entry name" value="DinB/YfiT-like"/>
</dbReference>
<dbReference type="SUPFAM" id="SSF109854">
    <property type="entry name" value="DinB/YfiT-like putative metalloenzymes"/>
    <property type="match status" value="1"/>
</dbReference>
<dbReference type="AlphaFoldDB" id="A0A2S9PXJ7"/>
<protein>
    <submittedName>
        <fullName evidence="1">Mini-circle protein</fullName>
    </submittedName>
</protein>
<dbReference type="Proteomes" id="UP000239322">
    <property type="component" value="Unassembled WGS sequence"/>
</dbReference>
<sequence length="173" mass="19538">MTSISRDRPPFEADERTQLTGWYQLQRSIVHFKCEGLSEADARRAVLPDSPSMTVAGIVSHLRWVEHCWFEVLFLGGDPSVNPSFDEEVEDADLMPAEGVPLEQLLAEYAEQCARSDEIIAAHALETTGRHPDFTSARASLRWMVLHMVEETARHAGHLDTIRELLDGEKGYY</sequence>
<name>A0A2S9PXJ7_9ACTN</name>
<gene>
    <name evidence="1" type="ORF">C6N75_11195</name>
</gene>
<dbReference type="EMBL" id="PVLV01000142">
    <property type="protein sequence ID" value="PRH79129.1"/>
    <property type="molecule type" value="Genomic_DNA"/>
</dbReference>
<evidence type="ECO:0000313" key="1">
    <source>
        <dbReference type="EMBL" id="PRH79129.1"/>
    </source>
</evidence>
<dbReference type="Gene3D" id="1.20.120.450">
    <property type="entry name" value="dinb family like domain"/>
    <property type="match status" value="1"/>
</dbReference>
<comment type="caution">
    <text evidence="1">The sequence shown here is derived from an EMBL/GenBank/DDBJ whole genome shotgun (WGS) entry which is preliminary data.</text>
</comment>
<dbReference type="OrthoDB" id="4548523at2"/>
<dbReference type="RefSeq" id="WP_105868720.1">
    <property type="nucleotide sequence ID" value="NZ_PVLV01000142.1"/>
</dbReference>
<dbReference type="InterPro" id="IPR007061">
    <property type="entry name" value="MST-like"/>
</dbReference>
<organism evidence="1 2">
    <name type="scientific">Streptomyces solincola</name>
    <dbReference type="NCBI Taxonomy" id="2100817"/>
    <lineage>
        <taxon>Bacteria</taxon>
        <taxon>Bacillati</taxon>
        <taxon>Actinomycetota</taxon>
        <taxon>Actinomycetes</taxon>
        <taxon>Kitasatosporales</taxon>
        <taxon>Streptomycetaceae</taxon>
        <taxon>Streptomyces</taxon>
    </lineage>
</organism>
<proteinExistence type="predicted"/>
<accession>A0A2S9PXJ7</accession>
<reference evidence="1 2" key="1">
    <citation type="submission" date="2018-03" db="EMBL/GenBank/DDBJ databases">
        <title>Novel Streptomyces sp. from soil.</title>
        <authorList>
            <person name="Tan G.Y.A."/>
            <person name="Lee Z.Y."/>
        </authorList>
    </citation>
    <scope>NUCLEOTIDE SEQUENCE [LARGE SCALE GENOMIC DNA]</scope>
    <source>
        <strain evidence="1 2">ST5x</strain>
    </source>
</reference>
<evidence type="ECO:0000313" key="2">
    <source>
        <dbReference type="Proteomes" id="UP000239322"/>
    </source>
</evidence>
<keyword evidence="2" id="KW-1185">Reference proteome</keyword>